<dbReference type="InterPro" id="IPR009100">
    <property type="entry name" value="AcylCoA_DH/oxidase_NM_dom_sf"/>
</dbReference>
<dbReference type="EMBL" id="CP012672">
    <property type="protein sequence ID" value="AUX30926.1"/>
    <property type="molecule type" value="Genomic_DNA"/>
</dbReference>
<dbReference type="Proteomes" id="UP000295497">
    <property type="component" value="Chromosome"/>
</dbReference>
<evidence type="ECO:0000256" key="3">
    <source>
        <dbReference type="ARBA" id="ARBA00022827"/>
    </source>
</evidence>
<dbReference type="Gene3D" id="1.20.140.10">
    <property type="entry name" value="Butyryl-CoA Dehydrogenase, subunit A, domain 3"/>
    <property type="match status" value="1"/>
</dbReference>
<dbReference type="SUPFAM" id="SSF47203">
    <property type="entry name" value="Acyl-CoA dehydrogenase C-terminal domain-like"/>
    <property type="match status" value="1"/>
</dbReference>
<keyword evidence="3" id="KW-0274">FAD</keyword>
<protein>
    <recommendedName>
        <fullName evidence="5">Acyl-CoA dehydrogenase/oxidase C-terminal domain-containing protein</fullName>
    </recommendedName>
</protein>
<reference evidence="6 7" key="1">
    <citation type="submission" date="2015-09" db="EMBL/GenBank/DDBJ databases">
        <title>Sorangium comparison.</title>
        <authorList>
            <person name="Zaburannyi N."/>
            <person name="Bunk B."/>
            <person name="Overmann J."/>
            <person name="Mueller R."/>
        </authorList>
    </citation>
    <scope>NUCLEOTIDE SEQUENCE [LARGE SCALE GENOMIC DNA]</scope>
    <source>
        <strain evidence="6 7">So ce836</strain>
    </source>
</reference>
<comment type="similarity">
    <text evidence="1">Belongs to the acyl-CoA dehydrogenase family.</text>
</comment>
<dbReference type="InterPro" id="IPR046373">
    <property type="entry name" value="Acyl-CoA_Oxase/DH_mid-dom_sf"/>
</dbReference>
<dbReference type="AlphaFoldDB" id="A0A4P2QM55"/>
<dbReference type="PANTHER" id="PTHR43884:SF12">
    <property type="entry name" value="ISOVALERYL-COA DEHYDROGENASE, MITOCHONDRIAL-RELATED"/>
    <property type="match status" value="1"/>
</dbReference>
<dbReference type="GO" id="GO:0006552">
    <property type="term" value="P:L-leucine catabolic process"/>
    <property type="evidence" value="ECO:0007669"/>
    <property type="project" value="TreeGrafter"/>
</dbReference>
<feature type="domain" description="Acyl-CoA dehydrogenase/oxidase C-terminal" evidence="5">
    <location>
        <begin position="254"/>
        <end position="370"/>
    </location>
</feature>
<dbReference type="GO" id="GO:0008470">
    <property type="term" value="F:3-methylbutanoyl-CoA dehydrogenase activity"/>
    <property type="evidence" value="ECO:0007669"/>
    <property type="project" value="TreeGrafter"/>
</dbReference>
<dbReference type="InterPro" id="IPR036250">
    <property type="entry name" value="AcylCo_DH-like_C"/>
</dbReference>
<gene>
    <name evidence="6" type="ORF">SOCE836_030400</name>
</gene>
<name>A0A4P2QM55_SORCE</name>
<keyword evidence="2" id="KW-0285">Flavoprotein</keyword>
<dbReference type="Gene3D" id="2.40.110.10">
    <property type="entry name" value="Butyryl-CoA Dehydrogenase, subunit A, domain 2"/>
    <property type="match status" value="1"/>
</dbReference>
<evidence type="ECO:0000256" key="1">
    <source>
        <dbReference type="ARBA" id="ARBA00009347"/>
    </source>
</evidence>
<feature type="region of interest" description="Disordered" evidence="4">
    <location>
        <begin position="395"/>
        <end position="420"/>
    </location>
</feature>
<evidence type="ECO:0000313" key="7">
    <source>
        <dbReference type="Proteomes" id="UP000295497"/>
    </source>
</evidence>
<dbReference type="SUPFAM" id="SSF56645">
    <property type="entry name" value="Acyl-CoA dehydrogenase NM domain-like"/>
    <property type="match status" value="1"/>
</dbReference>
<dbReference type="Pfam" id="PF00441">
    <property type="entry name" value="Acyl-CoA_dh_1"/>
    <property type="match status" value="1"/>
</dbReference>
<proteinExistence type="inferred from homology"/>
<evidence type="ECO:0000256" key="4">
    <source>
        <dbReference type="SAM" id="MobiDB-lite"/>
    </source>
</evidence>
<accession>A0A4P2QM55</accession>
<sequence>MSSDDMTMGAGRRARPRIDLERQTELAEEALKKALAERDLPAFYRVFRSTDLPFLGLVYEGDAPGLFRACAHVLHRLGGVSPAVALAVENHFYVSSAIATFPIGDDERLDARRRALLAEIVEKRRLVANTNSRVHGDRVGAVGTRARKVAGGYVVSGAASYTSLATEGDLLIFTTALEEGFPAVLMTRPRGNAAVEIGPYLFPDAMIDSDTRRIVFHDLFVPEEDFLLGGQAPEVIQLLLFEMVWHQALIPSLYLGAAARAIEESRRFLRTVRAREGGPLAELDGMVVDVGRLVIRYRAACAAVREAGEAMGAIRGARDRAERLPRLYELAGAAKYVGTRCAEEIVAAARGIVGARAYAGDSVLERLSKEVVFGPLGPEVNAVTERAHGRRALGEGEFDGAASSPWLDGAMSASGKEETC</sequence>
<organism evidence="6 7">
    <name type="scientific">Sorangium cellulosum</name>
    <name type="common">Polyangium cellulosum</name>
    <dbReference type="NCBI Taxonomy" id="56"/>
    <lineage>
        <taxon>Bacteria</taxon>
        <taxon>Pseudomonadati</taxon>
        <taxon>Myxococcota</taxon>
        <taxon>Polyangia</taxon>
        <taxon>Polyangiales</taxon>
        <taxon>Polyangiaceae</taxon>
        <taxon>Sorangium</taxon>
    </lineage>
</organism>
<dbReference type="PANTHER" id="PTHR43884">
    <property type="entry name" value="ACYL-COA DEHYDROGENASE"/>
    <property type="match status" value="1"/>
</dbReference>
<evidence type="ECO:0000313" key="6">
    <source>
        <dbReference type="EMBL" id="AUX30926.1"/>
    </source>
</evidence>
<evidence type="ECO:0000259" key="5">
    <source>
        <dbReference type="Pfam" id="PF00441"/>
    </source>
</evidence>
<evidence type="ECO:0000256" key="2">
    <source>
        <dbReference type="ARBA" id="ARBA00022630"/>
    </source>
</evidence>
<dbReference type="RefSeq" id="WP_129574804.1">
    <property type="nucleotide sequence ID" value="NZ_CP012672.1"/>
</dbReference>
<dbReference type="InterPro" id="IPR009075">
    <property type="entry name" value="AcylCo_DH/oxidase_C"/>
</dbReference>